<reference evidence="1" key="1">
    <citation type="submission" date="2021-07" db="EMBL/GenBank/DDBJ databases">
        <authorList>
            <person name="Catto M.A."/>
            <person name="Jacobson A."/>
            <person name="Kennedy G."/>
            <person name="Labadie P."/>
            <person name="Hunt B.G."/>
            <person name="Srinivasan R."/>
        </authorList>
    </citation>
    <scope>NUCLEOTIDE SEQUENCE</scope>
    <source>
        <strain evidence="1">PL_HMW_Pooled</strain>
        <tissue evidence="1">Head</tissue>
    </source>
</reference>
<evidence type="ECO:0000313" key="1">
    <source>
        <dbReference type="EMBL" id="KAK3919951.1"/>
    </source>
</evidence>
<proteinExistence type="predicted"/>
<dbReference type="EMBL" id="JAHWGI010000985">
    <property type="protein sequence ID" value="KAK3919951.1"/>
    <property type="molecule type" value="Genomic_DNA"/>
</dbReference>
<protein>
    <submittedName>
        <fullName evidence="1">tRNA N6-adenosine threonylcarbamoyltransferase</fullName>
    </submittedName>
</protein>
<reference evidence="1" key="2">
    <citation type="journal article" date="2023" name="BMC Genomics">
        <title>Pest status, molecular evolution, and epigenetic factors derived from the genome assembly of Frankliniella fusca, a thysanopteran phytovirus vector.</title>
        <authorList>
            <person name="Catto M.A."/>
            <person name="Labadie P.E."/>
            <person name="Jacobson A.L."/>
            <person name="Kennedy G.G."/>
            <person name="Srinivasan R."/>
            <person name="Hunt B.G."/>
        </authorList>
    </citation>
    <scope>NUCLEOTIDE SEQUENCE</scope>
    <source>
        <strain evidence="1">PL_HMW_Pooled</strain>
    </source>
</reference>
<keyword evidence="2" id="KW-1185">Reference proteome</keyword>
<name>A0AAE1HFY7_9NEOP</name>
<sequence>MSDSEGGTPPTHSRLSNLDVFDVIGGVSADLTMAMEIQTPCSKPEPLSRCSIGKTLMPPHECITPFMRKANLSNLDQKLLKLRTGATSVKSVCDKHAL</sequence>
<comment type="caution">
    <text evidence="1">The sequence shown here is derived from an EMBL/GenBank/DDBJ whole genome shotgun (WGS) entry which is preliminary data.</text>
</comment>
<dbReference type="AlphaFoldDB" id="A0AAE1HFY7"/>
<evidence type="ECO:0000313" key="2">
    <source>
        <dbReference type="Proteomes" id="UP001219518"/>
    </source>
</evidence>
<gene>
    <name evidence="1" type="ORF">KUF71_009238</name>
</gene>
<dbReference type="Proteomes" id="UP001219518">
    <property type="component" value="Unassembled WGS sequence"/>
</dbReference>
<accession>A0AAE1HFY7</accession>
<organism evidence="1 2">
    <name type="scientific">Frankliniella fusca</name>
    <dbReference type="NCBI Taxonomy" id="407009"/>
    <lineage>
        <taxon>Eukaryota</taxon>
        <taxon>Metazoa</taxon>
        <taxon>Ecdysozoa</taxon>
        <taxon>Arthropoda</taxon>
        <taxon>Hexapoda</taxon>
        <taxon>Insecta</taxon>
        <taxon>Pterygota</taxon>
        <taxon>Neoptera</taxon>
        <taxon>Paraneoptera</taxon>
        <taxon>Thysanoptera</taxon>
        <taxon>Terebrantia</taxon>
        <taxon>Thripoidea</taxon>
        <taxon>Thripidae</taxon>
        <taxon>Frankliniella</taxon>
    </lineage>
</organism>